<dbReference type="PANTHER" id="PTHR32254:SF6">
    <property type="entry name" value="DUF1068 DOMAIN-CONTAINING PROTEIN"/>
    <property type="match status" value="1"/>
</dbReference>
<gene>
    <name evidence="2" type="ORF">NE237_016005</name>
</gene>
<accession>A0A9Q0KF51</accession>
<sequence length="148" mass="17247">MLQSFDEEGWIPFLLFLFIGDSSIILCICMSLLTLKPGATPQEKYSGKHDPDNDEEMEDIIDLLSEELNLLRNVTHDNLKHTKASILKARNTSSQYQKEAEKCNTGMETCEEAREKAEATLIAERHLSELWERRDREREWKDKKKPYS</sequence>
<keyword evidence="1" id="KW-0472">Membrane</keyword>
<keyword evidence="1" id="KW-1133">Transmembrane helix</keyword>
<dbReference type="PANTHER" id="PTHR32254">
    <property type="entry name" value="EXPRESSED PROTEIN"/>
    <property type="match status" value="1"/>
</dbReference>
<evidence type="ECO:0000256" key="1">
    <source>
        <dbReference type="SAM" id="Phobius"/>
    </source>
</evidence>
<evidence type="ECO:0000313" key="2">
    <source>
        <dbReference type="EMBL" id="KAJ4969304.1"/>
    </source>
</evidence>
<evidence type="ECO:0000313" key="3">
    <source>
        <dbReference type="Proteomes" id="UP001141806"/>
    </source>
</evidence>
<dbReference type="OrthoDB" id="1851883at2759"/>
<reference evidence="2" key="1">
    <citation type="journal article" date="2023" name="Plant J.">
        <title>The genome of the king protea, Protea cynaroides.</title>
        <authorList>
            <person name="Chang J."/>
            <person name="Duong T.A."/>
            <person name="Schoeman C."/>
            <person name="Ma X."/>
            <person name="Roodt D."/>
            <person name="Barker N."/>
            <person name="Li Z."/>
            <person name="Van de Peer Y."/>
            <person name="Mizrachi E."/>
        </authorList>
    </citation>
    <scope>NUCLEOTIDE SEQUENCE</scope>
    <source>
        <tissue evidence="2">Young leaves</tissue>
    </source>
</reference>
<dbReference type="EMBL" id="JAMYWD010000006">
    <property type="protein sequence ID" value="KAJ4969304.1"/>
    <property type="molecule type" value="Genomic_DNA"/>
</dbReference>
<proteinExistence type="predicted"/>
<dbReference type="InterPro" id="IPR010471">
    <property type="entry name" value="DUF1068"/>
</dbReference>
<keyword evidence="1" id="KW-0812">Transmembrane</keyword>
<keyword evidence="3" id="KW-1185">Reference proteome</keyword>
<dbReference type="Proteomes" id="UP001141806">
    <property type="component" value="Unassembled WGS sequence"/>
</dbReference>
<dbReference type="Pfam" id="PF06364">
    <property type="entry name" value="DUF1068"/>
    <property type="match status" value="1"/>
</dbReference>
<organism evidence="2 3">
    <name type="scientific">Protea cynaroides</name>
    <dbReference type="NCBI Taxonomy" id="273540"/>
    <lineage>
        <taxon>Eukaryota</taxon>
        <taxon>Viridiplantae</taxon>
        <taxon>Streptophyta</taxon>
        <taxon>Embryophyta</taxon>
        <taxon>Tracheophyta</taxon>
        <taxon>Spermatophyta</taxon>
        <taxon>Magnoliopsida</taxon>
        <taxon>Proteales</taxon>
        <taxon>Proteaceae</taxon>
        <taxon>Protea</taxon>
    </lineage>
</organism>
<dbReference type="AlphaFoldDB" id="A0A9Q0KF51"/>
<comment type="caution">
    <text evidence="2">The sequence shown here is derived from an EMBL/GenBank/DDBJ whole genome shotgun (WGS) entry which is preliminary data.</text>
</comment>
<protein>
    <submittedName>
        <fullName evidence="2">Uncharacterized protein</fullName>
    </submittedName>
</protein>
<feature type="transmembrane region" description="Helical" evidence="1">
    <location>
        <begin position="12"/>
        <end position="35"/>
    </location>
</feature>
<name>A0A9Q0KF51_9MAGN</name>